<reference evidence="2" key="1">
    <citation type="submission" date="2023-03" db="EMBL/GenBank/DDBJ databases">
        <title>Massive genome expansion in bonnet fungi (Mycena s.s.) driven by repeated elements and novel gene families across ecological guilds.</title>
        <authorList>
            <consortium name="Lawrence Berkeley National Laboratory"/>
            <person name="Harder C.B."/>
            <person name="Miyauchi S."/>
            <person name="Viragh M."/>
            <person name="Kuo A."/>
            <person name="Thoen E."/>
            <person name="Andreopoulos B."/>
            <person name="Lu D."/>
            <person name="Skrede I."/>
            <person name="Drula E."/>
            <person name="Henrissat B."/>
            <person name="Morin E."/>
            <person name="Kohler A."/>
            <person name="Barry K."/>
            <person name="LaButti K."/>
            <person name="Morin E."/>
            <person name="Salamov A."/>
            <person name="Lipzen A."/>
            <person name="Mereny Z."/>
            <person name="Hegedus B."/>
            <person name="Baldrian P."/>
            <person name="Stursova M."/>
            <person name="Weitz H."/>
            <person name="Taylor A."/>
            <person name="Grigoriev I.V."/>
            <person name="Nagy L.G."/>
            <person name="Martin F."/>
            <person name="Kauserud H."/>
        </authorList>
    </citation>
    <scope>NUCLEOTIDE SEQUENCE</scope>
    <source>
        <strain evidence="2">CBHHK067</strain>
    </source>
</reference>
<evidence type="ECO:0000313" key="2">
    <source>
        <dbReference type="EMBL" id="KAJ7616253.1"/>
    </source>
</evidence>
<proteinExistence type="predicted"/>
<keyword evidence="3" id="KW-1185">Reference proteome</keyword>
<organism evidence="2 3">
    <name type="scientific">Mycena rosella</name>
    <name type="common">Pink bonnet</name>
    <name type="synonym">Agaricus rosellus</name>
    <dbReference type="NCBI Taxonomy" id="1033263"/>
    <lineage>
        <taxon>Eukaryota</taxon>
        <taxon>Fungi</taxon>
        <taxon>Dikarya</taxon>
        <taxon>Basidiomycota</taxon>
        <taxon>Agaricomycotina</taxon>
        <taxon>Agaricomycetes</taxon>
        <taxon>Agaricomycetidae</taxon>
        <taxon>Agaricales</taxon>
        <taxon>Marasmiineae</taxon>
        <taxon>Mycenaceae</taxon>
        <taxon>Mycena</taxon>
    </lineage>
</organism>
<protein>
    <submittedName>
        <fullName evidence="2">Uncharacterized protein</fullName>
    </submittedName>
</protein>
<comment type="caution">
    <text evidence="2">The sequence shown here is derived from an EMBL/GenBank/DDBJ whole genome shotgun (WGS) entry which is preliminary data.</text>
</comment>
<dbReference type="AlphaFoldDB" id="A0AAD7BBM7"/>
<feature type="region of interest" description="Disordered" evidence="1">
    <location>
        <begin position="79"/>
        <end position="128"/>
    </location>
</feature>
<accession>A0AAD7BBM7</accession>
<dbReference type="EMBL" id="JARKIE010000810">
    <property type="protein sequence ID" value="KAJ7616253.1"/>
    <property type="molecule type" value="Genomic_DNA"/>
</dbReference>
<sequence length="252" mass="27839">MGDSLNDWFPVNPTVRRGRSETIHTFTREALGAPIRSQISYAWVDSLLHENELRMRREDSDPVYRGDGKPGDSCALVARQPLPSFPDGAPAGRALTPEPRTAPSDARVSPTPAECLSSPTTPLPPRLRTYTKRDQNWMEAERLTIQRVMAEQVTRRHTARSLACGDARAHSSLTADPARPSEQLLRSGHVLHRYIDKGPCPLLNRNNYVPGAVAGGPKGKEVWWATIVAEAVMNMGRLYRNGSFAHLGKAES</sequence>
<evidence type="ECO:0000256" key="1">
    <source>
        <dbReference type="SAM" id="MobiDB-lite"/>
    </source>
</evidence>
<name>A0AAD7BBM7_MYCRO</name>
<evidence type="ECO:0000313" key="3">
    <source>
        <dbReference type="Proteomes" id="UP001221757"/>
    </source>
</evidence>
<gene>
    <name evidence="2" type="ORF">B0H17DRAFT_1220302</name>
</gene>
<dbReference type="Proteomes" id="UP001221757">
    <property type="component" value="Unassembled WGS sequence"/>
</dbReference>